<proteinExistence type="predicted"/>
<keyword evidence="1" id="KW-0472">Membrane</keyword>
<dbReference type="AlphaFoldDB" id="U1QVF1"/>
<keyword evidence="3" id="KW-1185">Reference proteome</keyword>
<protein>
    <submittedName>
        <fullName evidence="2">Uncharacterized protein</fullName>
    </submittedName>
</protein>
<reference evidence="2 3" key="1">
    <citation type="submission" date="2013-08" db="EMBL/GenBank/DDBJ databases">
        <authorList>
            <person name="Weinstock G."/>
            <person name="Sodergren E."/>
            <person name="Wylie T."/>
            <person name="Fulton L."/>
            <person name="Fulton R."/>
            <person name="Fronick C."/>
            <person name="O'Laughlin M."/>
            <person name="Godfrey J."/>
            <person name="Miner T."/>
            <person name="Herter B."/>
            <person name="Appelbaum E."/>
            <person name="Cordes M."/>
            <person name="Lek S."/>
            <person name="Wollam A."/>
            <person name="Pepin K.H."/>
            <person name="Palsikar V.B."/>
            <person name="Mitreva M."/>
            <person name="Wilson R.K."/>
        </authorList>
    </citation>
    <scope>NUCLEOTIDE SEQUENCE [LARGE SCALE GENOMIC DNA]</scope>
    <source>
        <strain evidence="2 3">F0542</strain>
    </source>
</reference>
<dbReference type="HOGENOM" id="CLU_1486046_0_0_11"/>
<name>U1QVF1_9ACTO</name>
<feature type="transmembrane region" description="Helical" evidence="1">
    <location>
        <begin position="63"/>
        <end position="87"/>
    </location>
</feature>
<feature type="transmembrane region" description="Helical" evidence="1">
    <location>
        <begin position="29"/>
        <end position="51"/>
    </location>
</feature>
<dbReference type="EMBL" id="AWSE01000019">
    <property type="protein sequence ID" value="ERH25499.1"/>
    <property type="molecule type" value="Genomic_DNA"/>
</dbReference>
<comment type="caution">
    <text evidence="2">The sequence shown here is derived from an EMBL/GenBank/DDBJ whole genome shotgun (WGS) entry which is preliminary data.</text>
</comment>
<dbReference type="Proteomes" id="UP000016536">
    <property type="component" value="Unassembled WGS sequence"/>
</dbReference>
<evidence type="ECO:0000313" key="3">
    <source>
        <dbReference type="Proteomes" id="UP000016536"/>
    </source>
</evidence>
<evidence type="ECO:0000256" key="1">
    <source>
        <dbReference type="SAM" id="Phobius"/>
    </source>
</evidence>
<keyword evidence="1" id="KW-0812">Transmembrane</keyword>
<dbReference type="PATRIC" id="fig|1321818.3.peg.391"/>
<accession>U1QVF1</accession>
<sequence>MTQQYPTQPSLPEWEPESDLMKIKPPSKLVPLGIAGAIMTVAALMGLWTAAGDASHYNGGVYITYPVASIMMSLPLAIPTALAWYLLSRSFYRGRTGARIFMARRHAAVVTRGRNAELDKLAEQAQKDPWLARYVDLMNQGDEIMAAEVLMQARNAGLIITDFDIKEYVGRQMRQGRMGGL</sequence>
<evidence type="ECO:0000313" key="2">
    <source>
        <dbReference type="EMBL" id="ERH25499.1"/>
    </source>
</evidence>
<gene>
    <name evidence="2" type="ORF">HMPREF1979_00466</name>
</gene>
<keyword evidence="1" id="KW-1133">Transmembrane helix</keyword>
<organism evidence="2 3">
    <name type="scientific">Actinomyces johnsonii F0542</name>
    <dbReference type="NCBI Taxonomy" id="1321818"/>
    <lineage>
        <taxon>Bacteria</taxon>
        <taxon>Bacillati</taxon>
        <taxon>Actinomycetota</taxon>
        <taxon>Actinomycetes</taxon>
        <taxon>Actinomycetales</taxon>
        <taxon>Actinomycetaceae</taxon>
        <taxon>Actinomyces</taxon>
    </lineage>
</organism>